<dbReference type="InterPro" id="IPR008144">
    <property type="entry name" value="Guanylate_kin-like_dom"/>
</dbReference>
<feature type="compositionally biased region" description="Polar residues" evidence="1">
    <location>
        <begin position="835"/>
        <end position="848"/>
    </location>
</feature>
<name>A0A9P7Z1Z9_9HELO</name>
<dbReference type="Pfam" id="PF11957">
    <property type="entry name" value="efThoc1"/>
    <property type="match status" value="1"/>
</dbReference>
<gene>
    <name evidence="3" type="ORF">BJ878DRAFT_103869</name>
</gene>
<keyword evidence="3" id="KW-0418">Kinase</keyword>
<dbReference type="FunFam" id="3.30.63.10:FF:000002">
    <property type="entry name" value="Guanylate kinase 1"/>
    <property type="match status" value="1"/>
</dbReference>
<dbReference type="InterPro" id="IPR021861">
    <property type="entry name" value="THO_THOC1"/>
</dbReference>
<dbReference type="CDD" id="cd00071">
    <property type="entry name" value="GMPK"/>
    <property type="match status" value="1"/>
</dbReference>
<feature type="region of interest" description="Disordered" evidence="1">
    <location>
        <begin position="798"/>
        <end position="848"/>
    </location>
</feature>
<feature type="region of interest" description="Disordered" evidence="1">
    <location>
        <begin position="313"/>
        <end position="338"/>
    </location>
</feature>
<reference evidence="3" key="1">
    <citation type="journal article" date="2021" name="IMA Fungus">
        <title>Genomic characterization of three marine fungi, including Emericellopsis atlantica sp. nov. with signatures of a generalist lifestyle and marine biomass degradation.</title>
        <authorList>
            <person name="Hagestad O.C."/>
            <person name="Hou L."/>
            <person name="Andersen J.H."/>
            <person name="Hansen E.H."/>
            <person name="Altermark B."/>
            <person name="Li C."/>
            <person name="Kuhnert E."/>
            <person name="Cox R.J."/>
            <person name="Crous P.W."/>
            <person name="Spatafora J.W."/>
            <person name="Lail K."/>
            <person name="Amirebrahimi M."/>
            <person name="Lipzen A."/>
            <person name="Pangilinan J."/>
            <person name="Andreopoulos W."/>
            <person name="Hayes R.D."/>
            <person name="Ng V."/>
            <person name="Grigoriev I.V."/>
            <person name="Jackson S.A."/>
            <person name="Sutton T.D.S."/>
            <person name="Dobson A.D.W."/>
            <person name="Rama T."/>
        </authorList>
    </citation>
    <scope>NUCLEOTIDE SEQUENCE</scope>
    <source>
        <strain evidence="3">TRa3180A</strain>
    </source>
</reference>
<dbReference type="Gene3D" id="3.40.50.300">
    <property type="entry name" value="P-loop containing nucleotide triphosphate hydrolases"/>
    <property type="match status" value="1"/>
</dbReference>
<feature type="compositionally biased region" description="Basic and acidic residues" evidence="1">
    <location>
        <begin position="245"/>
        <end position="260"/>
    </location>
</feature>
<dbReference type="InterPro" id="IPR020590">
    <property type="entry name" value="Guanylate_kinase_CS"/>
</dbReference>
<proteinExistence type="predicted"/>
<dbReference type="SUPFAM" id="SSF52540">
    <property type="entry name" value="P-loop containing nucleoside triphosphate hydrolases"/>
    <property type="match status" value="1"/>
</dbReference>
<dbReference type="PANTHER" id="PTHR13265">
    <property type="entry name" value="THO COMPLEX SUBUNIT 1"/>
    <property type="match status" value="1"/>
</dbReference>
<evidence type="ECO:0000256" key="1">
    <source>
        <dbReference type="SAM" id="MobiDB-lite"/>
    </source>
</evidence>
<dbReference type="EMBL" id="MU253951">
    <property type="protein sequence ID" value="KAG9243786.1"/>
    <property type="molecule type" value="Genomic_DNA"/>
</dbReference>
<organism evidence="3 4">
    <name type="scientific">Calycina marina</name>
    <dbReference type="NCBI Taxonomy" id="1763456"/>
    <lineage>
        <taxon>Eukaryota</taxon>
        <taxon>Fungi</taxon>
        <taxon>Dikarya</taxon>
        <taxon>Ascomycota</taxon>
        <taxon>Pezizomycotina</taxon>
        <taxon>Leotiomycetes</taxon>
        <taxon>Helotiales</taxon>
        <taxon>Pezizellaceae</taxon>
        <taxon>Calycina</taxon>
    </lineage>
</organism>
<dbReference type="PROSITE" id="PS50052">
    <property type="entry name" value="GUANYLATE_KINASE_2"/>
    <property type="match status" value="1"/>
</dbReference>
<dbReference type="PROSITE" id="PS00856">
    <property type="entry name" value="GUANYLATE_KINASE_1"/>
    <property type="match status" value="1"/>
</dbReference>
<evidence type="ECO:0000313" key="4">
    <source>
        <dbReference type="Proteomes" id="UP000887226"/>
    </source>
</evidence>
<dbReference type="InterPro" id="IPR027417">
    <property type="entry name" value="P-loop_NTPase"/>
</dbReference>
<dbReference type="GO" id="GO:0000445">
    <property type="term" value="C:THO complex part of transcription export complex"/>
    <property type="evidence" value="ECO:0007669"/>
    <property type="project" value="TreeGrafter"/>
</dbReference>
<dbReference type="InterPro" id="IPR008145">
    <property type="entry name" value="GK/Ca_channel_bsu"/>
</dbReference>
<feature type="compositionally biased region" description="Low complexity" evidence="1">
    <location>
        <begin position="806"/>
        <end position="815"/>
    </location>
</feature>
<keyword evidence="4" id="KW-1185">Reference proteome</keyword>
<protein>
    <submittedName>
        <fullName evidence="3">Guanylate kinase</fullName>
    </submittedName>
</protein>
<dbReference type="Proteomes" id="UP000887226">
    <property type="component" value="Unassembled WGS sequence"/>
</dbReference>
<dbReference type="AlphaFoldDB" id="A0A9P7Z1Z9"/>
<dbReference type="GO" id="GO:0016301">
    <property type="term" value="F:kinase activity"/>
    <property type="evidence" value="ECO:0007669"/>
    <property type="project" value="UniProtKB-KW"/>
</dbReference>
<feature type="region of interest" description="Disordered" evidence="1">
    <location>
        <begin position="225"/>
        <end position="265"/>
    </location>
</feature>
<evidence type="ECO:0000313" key="3">
    <source>
        <dbReference type="EMBL" id="KAG9243786.1"/>
    </source>
</evidence>
<comment type="caution">
    <text evidence="3">The sequence shown here is derived from an EMBL/GenBank/DDBJ whole genome shotgun (WGS) entry which is preliminary data.</text>
</comment>
<evidence type="ECO:0000259" key="2">
    <source>
        <dbReference type="PROSITE" id="PS50052"/>
    </source>
</evidence>
<dbReference type="Pfam" id="PF00625">
    <property type="entry name" value="Guanylate_kin"/>
    <property type="match status" value="1"/>
</dbReference>
<dbReference type="OrthoDB" id="10257415at2759"/>
<feature type="domain" description="Guanylate kinase-like" evidence="2">
    <location>
        <begin position="612"/>
        <end position="792"/>
    </location>
</feature>
<accession>A0A9P7Z1Z9</accession>
<dbReference type="SMART" id="SM00072">
    <property type="entry name" value="GuKc"/>
    <property type="match status" value="1"/>
</dbReference>
<dbReference type="GO" id="GO:0006406">
    <property type="term" value="P:mRNA export from nucleus"/>
    <property type="evidence" value="ECO:0007669"/>
    <property type="project" value="TreeGrafter"/>
</dbReference>
<sequence>MAIAMGDHGVQAVRVFKELLEEMMGRAQAVKKTDSVEPALNKPDIADLVEKLELKIYGHAKMTDQRKSGYAIVETAFRDRFYDLLAVTDISSTSFAQVWNLLDIISILSDTEQCDPALLLWLVEELLDSQTIAGCRKVFDYLESRRERITAKHFGQKNLIILRSCNELLRRLSRAEDTAFCGRVFVFMFQSFPLGDKSSVNLRGEFHLENVTSYNVMEARDASLAPDSDKMDVDGPPPVAPKAVKKGEKPNGKAESKESESEPPLSAEALYPIFWSLQESFSQPKRLFDQSNFTGFKAGLEATMAMFETVKPEPGAAAGNPADEVQRGVKRKRSQSEDELANAFNPKYLTSRDLFELEISDITFRRNICVQVLIVMEFLLSLSASAKEKFAPTLSGNHNKSVVYADQLFSEEDTKWVQDQKAKVVAYLKLGQDGPFFMRMVDTVLSRDKNWVRWKIENCQPISKPSTTPKDYTSAKAAVTKLTSNKRLRPTPLGSLDLKFLVDTSNKNGLERLKDPSRYSVPSVESFRSKIELDDMDIDMARTDEEKNAAIDAKISKSWRALRLASTTKITAFDKIEKSDKIDAIFQEDSKAEEVGDDSIDISEEVTFPKDGRSVVISGPNGVEKGILITKLLEKHPAVFGKKASHTTRPPRTGEVHGTHYYFVNKQEFDVLRDGDEFIEINNHDGNDYGTSRKIIDGIIAKGKVPVMEMDYHQCKDAGFAARYIFLAPPGSDLTEHDQRFRRREIEDEDKIKGRLEIAKEEIDRSKAVGFHKILVNDDLEASYKSLEDYVFGNETAEDSVPVEGAGAAESTDAAAAKEDGLPSDSGVNAVEALSTETSTQFPTKMET</sequence>
<keyword evidence="3" id="KW-0808">Transferase</keyword>
<dbReference type="PANTHER" id="PTHR13265:SF0">
    <property type="entry name" value="HPR1"/>
    <property type="match status" value="1"/>
</dbReference>